<accession>A0A0F8ZB17</accession>
<reference evidence="2" key="1">
    <citation type="journal article" date="2015" name="Nature">
        <title>Complex archaea that bridge the gap between prokaryotes and eukaryotes.</title>
        <authorList>
            <person name="Spang A."/>
            <person name="Saw J.H."/>
            <person name="Jorgensen S.L."/>
            <person name="Zaremba-Niedzwiedzka K."/>
            <person name="Martijn J."/>
            <person name="Lind A.E."/>
            <person name="van Eijk R."/>
            <person name="Schleper C."/>
            <person name="Guy L."/>
            <person name="Ettema T.J."/>
        </authorList>
    </citation>
    <scope>NUCLEOTIDE SEQUENCE</scope>
</reference>
<evidence type="ECO:0000256" key="1">
    <source>
        <dbReference type="SAM" id="Phobius"/>
    </source>
</evidence>
<feature type="transmembrane region" description="Helical" evidence="1">
    <location>
        <begin position="6"/>
        <end position="36"/>
    </location>
</feature>
<keyword evidence="1" id="KW-0472">Membrane</keyword>
<sequence>MGKHDTAVGLAVILGAFVIVCALAVACWFLDVYLIVKTAKWMGWL</sequence>
<comment type="caution">
    <text evidence="2">The sequence shown here is derived from an EMBL/GenBank/DDBJ whole genome shotgun (WGS) entry which is preliminary data.</text>
</comment>
<organism evidence="2">
    <name type="scientific">marine sediment metagenome</name>
    <dbReference type="NCBI Taxonomy" id="412755"/>
    <lineage>
        <taxon>unclassified sequences</taxon>
        <taxon>metagenomes</taxon>
        <taxon>ecological metagenomes</taxon>
    </lineage>
</organism>
<dbReference type="EMBL" id="LAZR01048851">
    <property type="protein sequence ID" value="KKK90992.1"/>
    <property type="molecule type" value="Genomic_DNA"/>
</dbReference>
<dbReference type="PROSITE" id="PS51257">
    <property type="entry name" value="PROKAR_LIPOPROTEIN"/>
    <property type="match status" value="1"/>
</dbReference>
<evidence type="ECO:0000313" key="2">
    <source>
        <dbReference type="EMBL" id="KKK90992.1"/>
    </source>
</evidence>
<name>A0A0F8ZB17_9ZZZZ</name>
<keyword evidence="1" id="KW-1133">Transmembrane helix</keyword>
<proteinExistence type="predicted"/>
<keyword evidence="1" id="KW-0812">Transmembrane</keyword>
<protein>
    <submittedName>
        <fullName evidence="2">Uncharacterized protein</fullName>
    </submittedName>
</protein>
<gene>
    <name evidence="2" type="ORF">LCGC14_2717440</name>
</gene>
<dbReference type="AlphaFoldDB" id="A0A0F8ZB17"/>